<dbReference type="NCBIfam" id="TIGR02595">
    <property type="entry name" value="PEP_CTERM"/>
    <property type="match status" value="1"/>
</dbReference>
<evidence type="ECO:0000313" key="3">
    <source>
        <dbReference type="EMBL" id="GAA5482623.1"/>
    </source>
</evidence>
<dbReference type="EMBL" id="BAABRI010000009">
    <property type="protein sequence ID" value="GAA5482623.1"/>
    <property type="molecule type" value="Genomic_DNA"/>
</dbReference>
<comment type="caution">
    <text evidence="3">The sequence shown here is derived from an EMBL/GenBank/DDBJ whole genome shotgun (WGS) entry which is preliminary data.</text>
</comment>
<keyword evidence="4" id="KW-1185">Reference proteome</keyword>
<protein>
    <recommendedName>
        <fullName evidence="2">Ice-binding protein C-terminal domain-containing protein</fullName>
    </recommendedName>
</protein>
<feature type="chain" id="PRO_5045985478" description="Ice-binding protein C-terminal domain-containing protein" evidence="1">
    <location>
        <begin position="23"/>
        <end position="253"/>
    </location>
</feature>
<proteinExistence type="predicted"/>
<reference evidence="3 4" key="1">
    <citation type="submission" date="2024-02" db="EMBL/GenBank/DDBJ databases">
        <title>Haloferula sargassicola NBRC 104335.</title>
        <authorList>
            <person name="Ichikawa N."/>
            <person name="Katano-Makiyama Y."/>
            <person name="Hidaka K."/>
        </authorList>
    </citation>
    <scope>NUCLEOTIDE SEQUENCE [LARGE SCALE GENOMIC DNA]</scope>
    <source>
        <strain evidence="3 4">NBRC 104335</strain>
    </source>
</reference>
<feature type="signal peptide" evidence="1">
    <location>
        <begin position="1"/>
        <end position="22"/>
    </location>
</feature>
<accession>A0ABP9UM05</accession>
<dbReference type="Pfam" id="PF07589">
    <property type="entry name" value="PEP-CTERM"/>
    <property type="match status" value="1"/>
</dbReference>
<dbReference type="InterPro" id="IPR013424">
    <property type="entry name" value="Ice-binding_C"/>
</dbReference>
<evidence type="ECO:0000259" key="2">
    <source>
        <dbReference type="Pfam" id="PF07589"/>
    </source>
</evidence>
<feature type="domain" description="Ice-binding protein C-terminal" evidence="2">
    <location>
        <begin position="230"/>
        <end position="252"/>
    </location>
</feature>
<evidence type="ECO:0000256" key="1">
    <source>
        <dbReference type="SAM" id="SignalP"/>
    </source>
</evidence>
<evidence type="ECO:0000313" key="4">
    <source>
        <dbReference type="Proteomes" id="UP001476282"/>
    </source>
</evidence>
<keyword evidence="1" id="KW-0732">Signal</keyword>
<sequence>MKPTSPLLKLSVSLLACGAASAGTIVPDLNDGSAVFSSTTATTTTIGATNLADGMTMAASFTPSATDLANSVTGAVAILEIGGTTSGSGLWIIGGSVWFLSSSGNSAAFPTGPGDTSGLGDALGIQLGTVAAGVPTDIFASFDGANATLVVGQDGAFTTYALTDVTSTWNWRGNSTVSLGVLDNNQPTAGVNGFRGGLTDNAAAGVYFTNNASALDGTLTLGQVFNDVSTVPEPGSAALALAGLAGLAIRRRR</sequence>
<name>A0ABP9UM05_9BACT</name>
<organism evidence="3 4">
    <name type="scientific">Haloferula sargassicola</name>
    <dbReference type="NCBI Taxonomy" id="490096"/>
    <lineage>
        <taxon>Bacteria</taxon>
        <taxon>Pseudomonadati</taxon>
        <taxon>Verrucomicrobiota</taxon>
        <taxon>Verrucomicrobiia</taxon>
        <taxon>Verrucomicrobiales</taxon>
        <taxon>Verrucomicrobiaceae</taxon>
        <taxon>Haloferula</taxon>
    </lineage>
</organism>
<gene>
    <name evidence="3" type="ORF">Hsar01_01846</name>
</gene>
<dbReference type="RefSeq" id="WP_353566760.1">
    <property type="nucleotide sequence ID" value="NZ_BAABRI010000009.1"/>
</dbReference>
<dbReference type="Proteomes" id="UP001476282">
    <property type="component" value="Unassembled WGS sequence"/>
</dbReference>